<evidence type="ECO:0000313" key="2">
    <source>
        <dbReference type="Proteomes" id="UP000001805"/>
    </source>
</evidence>
<gene>
    <name evidence="1" type="ORF">NCU05659</name>
</gene>
<accession>Q7SAU0</accession>
<protein>
    <submittedName>
        <fullName evidence="1">Uncharacterized protein</fullName>
    </submittedName>
</protein>
<dbReference type="VEuPathDB" id="FungiDB:NCU05659"/>
<reference evidence="1 2" key="1">
    <citation type="journal article" date="2003" name="Nature">
        <title>The genome sequence of the filamentous fungus Neurospora crassa.</title>
        <authorList>
            <person name="Galagan J.E."/>
            <person name="Calvo S.E."/>
            <person name="Borkovich K.A."/>
            <person name="Selker E.U."/>
            <person name="Read N.D."/>
            <person name="Jaffe D."/>
            <person name="FitzHugh W."/>
            <person name="Ma L.J."/>
            <person name="Smirnov S."/>
            <person name="Purcell S."/>
            <person name="Rehman B."/>
            <person name="Elkins T."/>
            <person name="Engels R."/>
            <person name="Wang S."/>
            <person name="Nielsen C.B."/>
            <person name="Butler J."/>
            <person name="Endrizzi M."/>
            <person name="Qui D."/>
            <person name="Ianakiev P."/>
            <person name="Bell-Pedersen D."/>
            <person name="Nelson M.A."/>
            <person name="Werner-Washburne M."/>
            <person name="Selitrennikoff C.P."/>
            <person name="Kinsey J.A."/>
            <person name="Braun E.L."/>
            <person name="Zelter A."/>
            <person name="Schulte U."/>
            <person name="Kothe G.O."/>
            <person name="Jedd G."/>
            <person name="Mewes W."/>
            <person name="Staben C."/>
            <person name="Marcotte E."/>
            <person name="Greenberg D."/>
            <person name="Roy A."/>
            <person name="Foley K."/>
            <person name="Naylor J."/>
            <person name="Stange-Thomann N."/>
            <person name="Barrett R."/>
            <person name="Gnerre S."/>
            <person name="Kamal M."/>
            <person name="Kamvysselis M."/>
            <person name="Mauceli E."/>
            <person name="Bielke C."/>
            <person name="Rudd S."/>
            <person name="Frishman D."/>
            <person name="Krystofova S."/>
            <person name="Rasmussen C."/>
            <person name="Metzenberg R.L."/>
            <person name="Perkins D.D."/>
            <person name="Kroken S."/>
            <person name="Cogoni C."/>
            <person name="Macino G."/>
            <person name="Catcheside D."/>
            <person name="Li W."/>
            <person name="Pratt R.J."/>
            <person name="Osmani S.A."/>
            <person name="DeSouza C.P."/>
            <person name="Glass L."/>
            <person name="Orbach M.J."/>
            <person name="Berglund J.A."/>
            <person name="Voelker R."/>
            <person name="Yarden O."/>
            <person name="Plamann M."/>
            <person name="Seiler S."/>
            <person name="Dunlap J."/>
            <person name="Radford A."/>
            <person name="Aramayo R."/>
            <person name="Natvig D.O."/>
            <person name="Alex L.A."/>
            <person name="Mannhaupt G."/>
            <person name="Ebbole D.J."/>
            <person name="Freitag M."/>
            <person name="Paulsen I."/>
            <person name="Sachs M.S."/>
            <person name="Lander E.S."/>
            <person name="Nusbaum C."/>
            <person name="Birren B."/>
        </authorList>
    </citation>
    <scope>NUCLEOTIDE SEQUENCE [LARGE SCALE GENOMIC DNA]</scope>
    <source>
        <strain evidence="2">ATCC 24698 / 74-OR23-1A / CBS 708.71 / DSM 1257 / FGSC 987</strain>
    </source>
</reference>
<dbReference type="HOGENOM" id="CLU_1421778_0_0_1"/>
<dbReference type="EMBL" id="CM002238">
    <property type="protein sequence ID" value="EAA33511.1"/>
    <property type="molecule type" value="Genomic_DNA"/>
</dbReference>
<keyword evidence="2" id="KW-1185">Reference proteome</keyword>
<dbReference type="OMA" id="WIENWAG"/>
<dbReference type="AlphaFoldDB" id="Q7SAU0"/>
<proteinExistence type="predicted"/>
<sequence>MNANRKWNPDKDDWPKRSITYGQLKYRLDNRAEKKGPPVVLHNTQDIGTEEFPEPVTHWIENWAGRSSEVSLNVIKGTEKLCREEAKDIGFTCVIIRSGIHTKTNQYNEDGTVLTEFNAKSGMYQNVVADDDPHITVYMGFGLDELVVQGHIYIVWDEKALFNMRLVKDPQRERKIVLEGREKVASEYWLI</sequence>
<dbReference type="OrthoDB" id="5233189at2759"/>
<dbReference type="InParanoid" id="Q7SAU0"/>
<organism evidence="1 2">
    <name type="scientific">Neurospora crassa (strain ATCC 24698 / 74-OR23-1A / CBS 708.71 / DSM 1257 / FGSC 987)</name>
    <dbReference type="NCBI Taxonomy" id="367110"/>
    <lineage>
        <taxon>Eukaryota</taxon>
        <taxon>Fungi</taxon>
        <taxon>Dikarya</taxon>
        <taxon>Ascomycota</taxon>
        <taxon>Pezizomycotina</taxon>
        <taxon>Sordariomycetes</taxon>
        <taxon>Sordariomycetidae</taxon>
        <taxon>Sordariales</taxon>
        <taxon>Sordariaceae</taxon>
        <taxon>Neurospora</taxon>
    </lineage>
</organism>
<dbReference type="RefSeq" id="XP_962747.1">
    <property type="nucleotide sequence ID" value="XM_957654.1"/>
</dbReference>
<name>Q7SAU0_NEUCR</name>
<dbReference type="PaxDb" id="5141-EFNCRP00000009715"/>
<dbReference type="Proteomes" id="UP000001805">
    <property type="component" value="Chromosome 3, Linkage Group III"/>
</dbReference>
<dbReference type="KEGG" id="ncr:NCU05659"/>
<dbReference type="GeneID" id="3878895"/>
<evidence type="ECO:0000313" key="1">
    <source>
        <dbReference type="EMBL" id="EAA33511.1"/>
    </source>
</evidence>